<dbReference type="GO" id="GO:0006885">
    <property type="term" value="P:regulation of pH"/>
    <property type="evidence" value="ECO:0007669"/>
    <property type="project" value="TreeGrafter"/>
</dbReference>
<feature type="transmembrane region" description="Helical" evidence="10">
    <location>
        <begin position="50"/>
        <end position="68"/>
    </location>
</feature>
<dbReference type="InterPro" id="IPR057291">
    <property type="entry name" value="CHX17_2nd"/>
</dbReference>
<evidence type="ECO:0000256" key="7">
    <source>
        <dbReference type="ARBA" id="ARBA00023065"/>
    </source>
</evidence>
<protein>
    <submittedName>
        <fullName evidence="14">Putative cation/H(+) antiporter 3-like</fullName>
    </submittedName>
</protein>
<dbReference type="GO" id="GO:1902600">
    <property type="term" value="P:proton transmembrane transport"/>
    <property type="evidence" value="ECO:0007669"/>
    <property type="project" value="InterPro"/>
</dbReference>
<keyword evidence="5" id="KW-0630">Potassium</keyword>
<evidence type="ECO:0000313" key="14">
    <source>
        <dbReference type="EMBL" id="MPA40126.1"/>
    </source>
</evidence>
<dbReference type="GO" id="GO:0012505">
    <property type="term" value="C:endomembrane system"/>
    <property type="evidence" value="ECO:0007669"/>
    <property type="project" value="TreeGrafter"/>
</dbReference>
<dbReference type="Pfam" id="PF23259">
    <property type="entry name" value="CHX17_C"/>
    <property type="match status" value="1"/>
</dbReference>
<dbReference type="Gene3D" id="1.20.1530.20">
    <property type="match status" value="1"/>
</dbReference>
<feature type="transmembrane region" description="Helical" evidence="10">
    <location>
        <begin position="175"/>
        <end position="196"/>
    </location>
</feature>
<evidence type="ECO:0000256" key="1">
    <source>
        <dbReference type="ARBA" id="ARBA00004141"/>
    </source>
</evidence>
<dbReference type="GO" id="GO:0006813">
    <property type="term" value="P:potassium ion transport"/>
    <property type="evidence" value="ECO:0007669"/>
    <property type="project" value="UniProtKB-KW"/>
</dbReference>
<dbReference type="InterPro" id="IPR006153">
    <property type="entry name" value="Cation/H_exchanger_TM"/>
</dbReference>
<feature type="transmembrane region" description="Helical" evidence="10">
    <location>
        <begin position="80"/>
        <end position="96"/>
    </location>
</feature>
<evidence type="ECO:0000259" key="11">
    <source>
        <dbReference type="Pfam" id="PF00999"/>
    </source>
</evidence>
<dbReference type="GO" id="GO:0015297">
    <property type="term" value="F:antiporter activity"/>
    <property type="evidence" value="ECO:0007669"/>
    <property type="project" value="InterPro"/>
</dbReference>
<proteinExistence type="inferred from homology"/>
<comment type="similarity">
    <text evidence="9">Belongs to the monovalent cation:proton antiporter 2 (CPA2) transporter (TC 2.A.37) family. CHX (TC 2.A.37.4) subfamily.</text>
</comment>
<evidence type="ECO:0000256" key="9">
    <source>
        <dbReference type="ARBA" id="ARBA00038341"/>
    </source>
</evidence>
<accession>A0A5B6Z9M8</accession>
<evidence type="ECO:0000256" key="2">
    <source>
        <dbReference type="ARBA" id="ARBA00022448"/>
    </source>
</evidence>
<dbReference type="PANTHER" id="PTHR32468">
    <property type="entry name" value="CATION/H + ANTIPORTER"/>
    <property type="match status" value="1"/>
</dbReference>
<keyword evidence="3" id="KW-0633">Potassium transport</keyword>
<keyword evidence="4 10" id="KW-0812">Transmembrane</keyword>
<keyword evidence="2" id="KW-0813">Transport</keyword>
<feature type="transmembrane region" description="Helical" evidence="10">
    <location>
        <begin position="390"/>
        <end position="409"/>
    </location>
</feature>
<dbReference type="InterPro" id="IPR038770">
    <property type="entry name" value="Na+/solute_symporter_sf"/>
</dbReference>
<feature type="transmembrane region" description="Helical" evidence="10">
    <location>
        <begin position="208"/>
        <end position="230"/>
    </location>
</feature>
<evidence type="ECO:0000259" key="12">
    <source>
        <dbReference type="Pfam" id="PF23256"/>
    </source>
</evidence>
<dbReference type="GO" id="GO:0016020">
    <property type="term" value="C:membrane"/>
    <property type="evidence" value="ECO:0007669"/>
    <property type="project" value="UniProtKB-SubCell"/>
</dbReference>
<feature type="transmembrane region" description="Helical" evidence="10">
    <location>
        <begin position="142"/>
        <end position="163"/>
    </location>
</feature>
<sequence length="788" mass="87644">MEVGQPPPYETVLPRRGDEFCKADPTPLHSPSIWELKNAKIFLDYPLPRLHLQLAVIFILTQSLYILLKRFHLSRIVSEILAGIILGPTILGAIFPNFTKTLFPAEGYIYMELLGKIGFVFFIFLIGVKMDPTLVVKTGKKAWTIGVASVVIPIAIGLTFSQLLEIFVGFNKIPAVKSVIATQTLTPFPVIVCLLIDLNIMNSELGRLALASALIRELLSTAISTLLTYVKYSVQVNFWLGLQTLALCLVFVFTVVLVGRPVLLWNIRQTPEGKPVKGVYVAFISFAVLLSAIITEHLGLQYQFGPFILGLTVPDGPPLGATLVERLDSFISGLFAPVLITYCGMRTDLLLVYNLKLMAKLWIIIFVSAVVKFAANFFPALVCKLPVRDALALALIMCSQGIVELASFLTHMENMTLDEDTFSAAIFSVLLTAVVIPLLVRSIYDYSTTYAGYQKRNILYSTGNAEFRILACAHRQDDALAAIKLLEASGPTRESPVTVSALHLVELVGRASPIFINHTLGQKASTASSRSQQIIDIFNYYQQKHLGSVNVQAFTAISMPQFMHHDICSLAFDRLVSLILLPFHRKWNSQGKMILDSNALRTINHNVLDMAPCSVGILIDRRKIIQLSPTSSLLLYRVAVIFLGGDDDREALAYAKRMANLSSGVHITVIRFVALEDRSEDSWEKMLDTEVLNDIRVHFCSTKAGNVVYREEKMKDGPETALRIHAMRKDYDLIMVGRRHRRNSPLVSGLTEWNEFPELGEIGDLLASADENLPVSVLVVQQQHMKIK</sequence>
<evidence type="ECO:0000256" key="3">
    <source>
        <dbReference type="ARBA" id="ARBA00022538"/>
    </source>
</evidence>
<feature type="transmembrane region" description="Helical" evidence="10">
    <location>
        <begin position="357"/>
        <end position="378"/>
    </location>
</feature>
<feature type="transmembrane region" description="Helical" evidence="10">
    <location>
        <begin position="236"/>
        <end position="258"/>
    </location>
</feature>
<evidence type="ECO:0000256" key="6">
    <source>
        <dbReference type="ARBA" id="ARBA00022989"/>
    </source>
</evidence>
<feature type="domain" description="Cation/H(+) antiporter central" evidence="12">
    <location>
        <begin position="499"/>
        <end position="621"/>
    </location>
</feature>
<dbReference type="InterPro" id="IPR050794">
    <property type="entry name" value="CPA2_transporter"/>
</dbReference>
<organism evidence="14">
    <name type="scientific">Davidia involucrata</name>
    <name type="common">Dove tree</name>
    <dbReference type="NCBI Taxonomy" id="16924"/>
    <lineage>
        <taxon>Eukaryota</taxon>
        <taxon>Viridiplantae</taxon>
        <taxon>Streptophyta</taxon>
        <taxon>Embryophyta</taxon>
        <taxon>Tracheophyta</taxon>
        <taxon>Spermatophyta</taxon>
        <taxon>Magnoliopsida</taxon>
        <taxon>eudicotyledons</taxon>
        <taxon>Gunneridae</taxon>
        <taxon>Pentapetalae</taxon>
        <taxon>asterids</taxon>
        <taxon>Cornales</taxon>
        <taxon>Nyssaceae</taxon>
        <taxon>Davidia</taxon>
    </lineage>
</organism>
<keyword evidence="8 10" id="KW-0472">Membrane</keyword>
<dbReference type="EMBL" id="GHES01009567">
    <property type="protein sequence ID" value="MPA40126.1"/>
    <property type="molecule type" value="Transcribed_RNA"/>
</dbReference>
<feature type="domain" description="Cation/H+ exchanger transmembrane" evidence="11">
    <location>
        <begin position="64"/>
        <end position="440"/>
    </location>
</feature>
<dbReference type="Gene3D" id="3.40.50.12370">
    <property type="match status" value="1"/>
</dbReference>
<dbReference type="Pfam" id="PF00999">
    <property type="entry name" value="Na_H_Exchanger"/>
    <property type="match status" value="1"/>
</dbReference>
<feature type="domain" description="Cation/H(+) antiporter C-terminal" evidence="13">
    <location>
        <begin position="638"/>
        <end position="783"/>
    </location>
</feature>
<evidence type="ECO:0000256" key="8">
    <source>
        <dbReference type="ARBA" id="ARBA00023136"/>
    </source>
</evidence>
<dbReference type="Pfam" id="PF23256">
    <property type="entry name" value="CHX17_2nd"/>
    <property type="match status" value="1"/>
</dbReference>
<evidence type="ECO:0000256" key="10">
    <source>
        <dbReference type="SAM" id="Phobius"/>
    </source>
</evidence>
<feature type="transmembrane region" description="Helical" evidence="10">
    <location>
        <begin position="421"/>
        <end position="440"/>
    </location>
</feature>
<dbReference type="AlphaFoldDB" id="A0A5B6Z9M8"/>
<keyword evidence="7" id="KW-0406">Ion transport</keyword>
<evidence type="ECO:0000256" key="4">
    <source>
        <dbReference type="ARBA" id="ARBA00022692"/>
    </source>
</evidence>
<feature type="transmembrane region" description="Helical" evidence="10">
    <location>
        <begin position="279"/>
        <end position="300"/>
    </location>
</feature>
<gene>
    <name evidence="14" type="ORF">Din_009567</name>
</gene>
<feature type="transmembrane region" description="Helical" evidence="10">
    <location>
        <begin position="108"/>
        <end position="130"/>
    </location>
</feature>
<name>A0A5B6Z9M8_DAVIN</name>
<keyword evidence="6 10" id="KW-1133">Transmembrane helix</keyword>
<evidence type="ECO:0000256" key="5">
    <source>
        <dbReference type="ARBA" id="ARBA00022958"/>
    </source>
</evidence>
<comment type="subcellular location">
    <subcellularLocation>
        <location evidence="1">Membrane</location>
        <topology evidence="1">Multi-pass membrane protein</topology>
    </subcellularLocation>
</comment>
<dbReference type="PANTHER" id="PTHR32468:SF22">
    <property type="entry name" value="CATION_H(+) ANTIPORTER 3-LIKE"/>
    <property type="match status" value="1"/>
</dbReference>
<evidence type="ECO:0000259" key="13">
    <source>
        <dbReference type="Pfam" id="PF23259"/>
    </source>
</evidence>
<dbReference type="InterPro" id="IPR057290">
    <property type="entry name" value="CHX17_C"/>
</dbReference>
<reference evidence="14" key="1">
    <citation type="submission" date="2019-08" db="EMBL/GenBank/DDBJ databases">
        <title>Reference gene set and small RNA set construction with multiple tissues from Davidia involucrata Baill.</title>
        <authorList>
            <person name="Yang H."/>
            <person name="Zhou C."/>
            <person name="Li G."/>
            <person name="Wang J."/>
            <person name="Gao P."/>
            <person name="Wang M."/>
            <person name="Wang R."/>
            <person name="Zhao Y."/>
        </authorList>
    </citation>
    <scope>NUCLEOTIDE SEQUENCE</scope>
    <source>
        <tissue evidence="14">Mixed with DoveR01_LX</tissue>
    </source>
</reference>